<dbReference type="EMBL" id="GBRH01282557">
    <property type="protein sequence ID" value="JAD15338.1"/>
    <property type="molecule type" value="Transcribed_RNA"/>
</dbReference>
<reference evidence="1" key="1">
    <citation type="submission" date="2014-09" db="EMBL/GenBank/DDBJ databases">
        <authorList>
            <person name="Magalhaes I.L.F."/>
            <person name="Oliveira U."/>
            <person name="Santos F.R."/>
            <person name="Vidigal T.H.D.A."/>
            <person name="Brescovit A.D."/>
            <person name="Santos A.J."/>
        </authorList>
    </citation>
    <scope>NUCLEOTIDE SEQUENCE</scope>
    <source>
        <tissue evidence="1">Shoot tissue taken approximately 20 cm above the soil surface</tissue>
    </source>
</reference>
<accession>A0A0A8XRC8</accession>
<evidence type="ECO:0000313" key="1">
    <source>
        <dbReference type="EMBL" id="JAD15338.1"/>
    </source>
</evidence>
<reference evidence="1" key="2">
    <citation type="journal article" date="2015" name="Data Brief">
        <title>Shoot transcriptome of the giant reed, Arundo donax.</title>
        <authorList>
            <person name="Barrero R.A."/>
            <person name="Guerrero F.D."/>
            <person name="Moolhuijzen P."/>
            <person name="Goolsby J.A."/>
            <person name="Tidwell J."/>
            <person name="Bellgard S.E."/>
            <person name="Bellgard M.I."/>
        </authorList>
    </citation>
    <scope>NUCLEOTIDE SEQUENCE</scope>
    <source>
        <tissue evidence="1">Shoot tissue taken approximately 20 cm above the soil surface</tissue>
    </source>
</reference>
<dbReference type="AlphaFoldDB" id="A0A0A8XRC8"/>
<protein>
    <submittedName>
        <fullName evidence="1">Uncharacterized protein</fullName>
    </submittedName>
</protein>
<organism evidence="1">
    <name type="scientific">Arundo donax</name>
    <name type="common">Giant reed</name>
    <name type="synonym">Donax arundinaceus</name>
    <dbReference type="NCBI Taxonomy" id="35708"/>
    <lineage>
        <taxon>Eukaryota</taxon>
        <taxon>Viridiplantae</taxon>
        <taxon>Streptophyta</taxon>
        <taxon>Embryophyta</taxon>
        <taxon>Tracheophyta</taxon>
        <taxon>Spermatophyta</taxon>
        <taxon>Magnoliopsida</taxon>
        <taxon>Liliopsida</taxon>
        <taxon>Poales</taxon>
        <taxon>Poaceae</taxon>
        <taxon>PACMAD clade</taxon>
        <taxon>Arundinoideae</taxon>
        <taxon>Arundineae</taxon>
        <taxon>Arundo</taxon>
    </lineage>
</organism>
<name>A0A0A8XRC8_ARUDO</name>
<proteinExistence type="predicted"/>
<sequence>MRIHWGNKSIIIDSLGNKTLQVAMWKKGCFWHYPSHVIIMYSHELYPCRMHILCRRIASQRNKL</sequence>